<dbReference type="FunFam" id="3.30.980.10:FF:000005">
    <property type="entry name" value="Threonyl-tRNA synthetase, mitochondrial"/>
    <property type="match status" value="1"/>
</dbReference>
<comment type="caution">
    <text evidence="13">Lacks conserved residue(s) required for the propagation of feature annotation.</text>
</comment>
<dbReference type="InterPro" id="IPR033728">
    <property type="entry name" value="ThrRS_core"/>
</dbReference>
<dbReference type="GO" id="GO:0000049">
    <property type="term" value="F:tRNA binding"/>
    <property type="evidence" value="ECO:0007669"/>
    <property type="project" value="UniProtKB-KW"/>
</dbReference>
<comment type="cofactor">
    <cofactor evidence="13">
        <name>Zn(2+)</name>
        <dbReference type="ChEBI" id="CHEBI:29105"/>
    </cofactor>
    <text evidence="13">Binds 1 zinc ion per subunit.</text>
</comment>
<evidence type="ECO:0000256" key="3">
    <source>
        <dbReference type="ARBA" id="ARBA00022555"/>
    </source>
</evidence>
<dbReference type="GO" id="GO:0004829">
    <property type="term" value="F:threonine-tRNA ligase activity"/>
    <property type="evidence" value="ECO:0007669"/>
    <property type="project" value="UniProtKB-UniRule"/>
</dbReference>
<dbReference type="InterPro" id="IPR018163">
    <property type="entry name" value="Thr/Ala-tRNA-synth_IIc_edit"/>
</dbReference>
<gene>
    <name evidence="13 15" type="primary">thrS</name>
    <name evidence="15" type="ORF">UY32_C0002G0078</name>
</gene>
<dbReference type="PANTHER" id="PTHR11451">
    <property type="entry name" value="THREONINE-TRNA LIGASE"/>
    <property type="match status" value="1"/>
</dbReference>
<dbReference type="Gene3D" id="3.30.54.20">
    <property type="match status" value="1"/>
</dbReference>
<reference evidence="15 16" key="1">
    <citation type="journal article" date="2015" name="Nature">
        <title>rRNA introns, odd ribosomes, and small enigmatic genomes across a large radiation of phyla.</title>
        <authorList>
            <person name="Brown C.T."/>
            <person name="Hug L.A."/>
            <person name="Thomas B.C."/>
            <person name="Sharon I."/>
            <person name="Castelle C.J."/>
            <person name="Singh A."/>
            <person name="Wilkins M.J."/>
            <person name="Williams K.H."/>
            <person name="Banfield J.F."/>
        </authorList>
    </citation>
    <scope>NUCLEOTIDE SEQUENCE [LARGE SCALE GENOMIC DNA]</scope>
</reference>
<evidence type="ECO:0000256" key="10">
    <source>
        <dbReference type="ARBA" id="ARBA00022917"/>
    </source>
</evidence>
<dbReference type="InterPro" id="IPR002320">
    <property type="entry name" value="Thr-tRNA-ligase_IIa"/>
</dbReference>
<dbReference type="SUPFAM" id="SSF55681">
    <property type="entry name" value="Class II aaRS and biotin synthetases"/>
    <property type="match status" value="1"/>
</dbReference>
<feature type="binding site" evidence="13">
    <location>
        <position position="355"/>
    </location>
    <ligand>
        <name>Zn(2+)</name>
        <dbReference type="ChEBI" id="CHEBI:29105"/>
        <note>catalytic</note>
    </ligand>
</feature>
<dbReference type="Gene3D" id="3.40.50.800">
    <property type="entry name" value="Anticodon-binding domain"/>
    <property type="match status" value="1"/>
</dbReference>
<proteinExistence type="inferred from homology"/>
<evidence type="ECO:0000256" key="9">
    <source>
        <dbReference type="ARBA" id="ARBA00022884"/>
    </source>
</evidence>
<dbReference type="SMART" id="SM00863">
    <property type="entry name" value="tRNA_SAD"/>
    <property type="match status" value="1"/>
</dbReference>
<keyword evidence="9 13" id="KW-0694">RNA-binding</keyword>
<dbReference type="PANTHER" id="PTHR11451:SF44">
    <property type="entry name" value="THREONINE--TRNA LIGASE, CHLOROPLASTIC_MITOCHONDRIAL 2"/>
    <property type="match status" value="1"/>
</dbReference>
<dbReference type="EMBL" id="LCPO01000002">
    <property type="protein sequence ID" value="KKU99342.1"/>
    <property type="molecule type" value="Genomic_DNA"/>
</dbReference>
<accession>A0A0G1UYX0</accession>
<feature type="binding site" evidence="13">
    <location>
        <position position="406"/>
    </location>
    <ligand>
        <name>Zn(2+)</name>
        <dbReference type="ChEBI" id="CHEBI:29105"/>
        <note>catalytic</note>
    </ligand>
</feature>
<dbReference type="PROSITE" id="PS50862">
    <property type="entry name" value="AA_TRNA_LIGASE_II"/>
    <property type="match status" value="1"/>
</dbReference>
<comment type="subcellular location">
    <subcellularLocation>
        <location evidence="13">Cytoplasm</location>
    </subcellularLocation>
</comment>
<dbReference type="GO" id="GO:0006435">
    <property type="term" value="P:threonyl-tRNA aminoacylation"/>
    <property type="evidence" value="ECO:0007669"/>
    <property type="project" value="UniProtKB-UniRule"/>
</dbReference>
<keyword evidence="5 13" id="KW-0479">Metal-binding</keyword>
<dbReference type="Pfam" id="PF00587">
    <property type="entry name" value="tRNA-synt_2b"/>
    <property type="match status" value="1"/>
</dbReference>
<dbReference type="InterPro" id="IPR004154">
    <property type="entry name" value="Anticodon-bd"/>
</dbReference>
<dbReference type="Gene3D" id="3.30.930.10">
    <property type="entry name" value="Bira Bifunctional Protein, Domain 2"/>
    <property type="match status" value="1"/>
</dbReference>
<dbReference type="InterPro" id="IPR045864">
    <property type="entry name" value="aa-tRNA-synth_II/BPL/LPL"/>
</dbReference>
<dbReference type="GO" id="GO:0005524">
    <property type="term" value="F:ATP binding"/>
    <property type="evidence" value="ECO:0007669"/>
    <property type="project" value="UniProtKB-UniRule"/>
</dbReference>
<dbReference type="Pfam" id="PF03129">
    <property type="entry name" value="HGTP_anticodon"/>
    <property type="match status" value="1"/>
</dbReference>
<dbReference type="Pfam" id="PF07973">
    <property type="entry name" value="tRNA_SAD"/>
    <property type="match status" value="1"/>
</dbReference>
<dbReference type="GO" id="GO:0005737">
    <property type="term" value="C:cytoplasm"/>
    <property type="evidence" value="ECO:0007669"/>
    <property type="project" value="UniProtKB-SubCell"/>
</dbReference>
<dbReference type="PRINTS" id="PR01047">
    <property type="entry name" value="TRNASYNTHTHR"/>
</dbReference>
<dbReference type="FunFam" id="3.40.50.800:FF:000001">
    <property type="entry name" value="Threonine--tRNA ligase"/>
    <property type="match status" value="1"/>
</dbReference>
<sequence length="663" mass="77121">MPNATTLLSERTETRKKRKSIAELRPHWRHYQELTNDYTAEILLARMLTYERKSVNTLPKKSNFSIIISIVPKSNLENIRHSLAHLLAAAVLKKFPDAKLGIGPTIENGFYYDFLLPRSLSPEDLKEFEKTMRQTIKERWVFSGKKVTADEAKNLFQNQPFKLDLIKEFIEEKKQLTVYSTCPPKTYNLKPITCFIDLCRGGHVKNTGEINSDAFKLTEIAAAYWHGDENKPQLQRIYGVAFKNKKELEAYLEMEEEAKKRDHRKLGQDLELFTFAEEVGPGLPLWLPKGTIVRDELEAWAKEVETAAGYQRVVTPHITKEDLYKISGHIPYYTDDMYSPMNIENEKYYLKPMNCPHHHMIYKSRTRSYRELPLRLTEYGQLYRYERSGTLHGLFRVRGFCQNDAHIYVAEKDVVDEFARVMDMHRYYYKKLGIKNFKVKLGIRDPKNLRKKYHGDDKMWAKAEKLTRAGLKKARVKYSEDVGGAAHYGPKGDVIIESVIGKEYAIGTIQIDLFMPTRFNLSFINERGEKERPVIIHRAPLGSHERMVGFLLEHFAGDFPTWLSPVQVRIAPVSVKSAAYARKLLELFKEKGLRADLASESETLGKNIRQAEMEKIPYVVVVGEKEMQDKNLSVRLRHKKENVKMTIEDFLKKITEEIKERRM</sequence>
<dbReference type="FunFam" id="3.30.930.10:FF:000002">
    <property type="entry name" value="Threonine--tRNA ligase"/>
    <property type="match status" value="1"/>
</dbReference>
<protein>
    <recommendedName>
        <fullName evidence="13">Threonine--tRNA ligase</fullName>
        <ecNumber evidence="13">6.1.1.3</ecNumber>
    </recommendedName>
    <alternativeName>
        <fullName evidence="13">Threonyl-tRNA synthetase</fullName>
        <shortName evidence="13">ThrRS</shortName>
    </alternativeName>
</protein>
<evidence type="ECO:0000256" key="6">
    <source>
        <dbReference type="ARBA" id="ARBA00022741"/>
    </source>
</evidence>
<comment type="similarity">
    <text evidence="1 13">Belongs to the class-II aminoacyl-tRNA synthetase family.</text>
</comment>
<evidence type="ECO:0000313" key="16">
    <source>
        <dbReference type="Proteomes" id="UP000034600"/>
    </source>
</evidence>
<dbReference type="GO" id="GO:0046872">
    <property type="term" value="F:metal ion binding"/>
    <property type="evidence" value="ECO:0007669"/>
    <property type="project" value="UniProtKB-KW"/>
</dbReference>
<organism evidence="15 16">
    <name type="scientific">Candidatus Jorgensenbacteria bacterium GW2011_GWC1_48_8</name>
    <dbReference type="NCBI Taxonomy" id="1618666"/>
    <lineage>
        <taxon>Bacteria</taxon>
        <taxon>Candidatus Joergenseniibacteriota</taxon>
    </lineage>
</organism>
<dbReference type="CDD" id="cd00771">
    <property type="entry name" value="ThrRS_core"/>
    <property type="match status" value="1"/>
</dbReference>
<keyword evidence="6 13" id="KW-0547">Nucleotide-binding</keyword>
<dbReference type="NCBIfam" id="TIGR00418">
    <property type="entry name" value="thrS"/>
    <property type="match status" value="1"/>
</dbReference>
<dbReference type="InterPro" id="IPR012947">
    <property type="entry name" value="tRNA_SAD"/>
</dbReference>
<evidence type="ECO:0000256" key="1">
    <source>
        <dbReference type="ARBA" id="ARBA00008226"/>
    </source>
</evidence>
<feature type="domain" description="Aminoacyl-transfer RNA synthetases class-II family profile" evidence="14">
    <location>
        <begin position="293"/>
        <end position="560"/>
    </location>
</feature>
<dbReference type="PATRIC" id="fig|1618666.3.peg.131"/>
<dbReference type="SUPFAM" id="SSF52954">
    <property type="entry name" value="Class II aaRS ABD-related"/>
    <property type="match status" value="1"/>
</dbReference>
<evidence type="ECO:0000256" key="11">
    <source>
        <dbReference type="ARBA" id="ARBA00023146"/>
    </source>
</evidence>
<evidence type="ECO:0000256" key="5">
    <source>
        <dbReference type="ARBA" id="ARBA00022723"/>
    </source>
</evidence>
<dbReference type="InterPro" id="IPR002314">
    <property type="entry name" value="aa-tRNA-synt_IIb"/>
</dbReference>
<evidence type="ECO:0000313" key="15">
    <source>
        <dbReference type="EMBL" id="KKU99342.1"/>
    </source>
</evidence>
<evidence type="ECO:0000256" key="7">
    <source>
        <dbReference type="ARBA" id="ARBA00022833"/>
    </source>
</evidence>
<dbReference type="InterPro" id="IPR036621">
    <property type="entry name" value="Anticodon-bd_dom_sf"/>
</dbReference>
<dbReference type="SUPFAM" id="SSF55186">
    <property type="entry name" value="ThrRS/AlaRS common domain"/>
    <property type="match status" value="1"/>
</dbReference>
<dbReference type="HAMAP" id="MF_00184">
    <property type="entry name" value="Thr_tRNA_synth"/>
    <property type="match status" value="1"/>
</dbReference>
<dbReference type="InterPro" id="IPR047246">
    <property type="entry name" value="ThrRS_anticodon"/>
</dbReference>
<dbReference type="EC" id="6.1.1.3" evidence="13"/>
<keyword evidence="2 13" id="KW-0963">Cytoplasm</keyword>
<dbReference type="Proteomes" id="UP000034600">
    <property type="component" value="Unassembled WGS sequence"/>
</dbReference>
<evidence type="ECO:0000256" key="4">
    <source>
        <dbReference type="ARBA" id="ARBA00022598"/>
    </source>
</evidence>
<comment type="catalytic activity">
    <reaction evidence="12 13">
        <text>tRNA(Thr) + L-threonine + ATP = L-threonyl-tRNA(Thr) + AMP + diphosphate + H(+)</text>
        <dbReference type="Rhea" id="RHEA:24624"/>
        <dbReference type="Rhea" id="RHEA-COMP:9670"/>
        <dbReference type="Rhea" id="RHEA-COMP:9704"/>
        <dbReference type="ChEBI" id="CHEBI:15378"/>
        <dbReference type="ChEBI" id="CHEBI:30616"/>
        <dbReference type="ChEBI" id="CHEBI:33019"/>
        <dbReference type="ChEBI" id="CHEBI:57926"/>
        <dbReference type="ChEBI" id="CHEBI:78442"/>
        <dbReference type="ChEBI" id="CHEBI:78534"/>
        <dbReference type="ChEBI" id="CHEBI:456215"/>
        <dbReference type="EC" id="6.1.1.3"/>
    </reaction>
</comment>
<dbReference type="InterPro" id="IPR006195">
    <property type="entry name" value="aa-tRNA-synth_II"/>
</dbReference>
<evidence type="ECO:0000256" key="13">
    <source>
        <dbReference type="HAMAP-Rule" id="MF_00184"/>
    </source>
</evidence>
<dbReference type="Gene3D" id="3.30.980.10">
    <property type="entry name" value="Threonyl-trna Synthetase, Chain A, domain 2"/>
    <property type="match status" value="1"/>
</dbReference>
<keyword evidence="7 13" id="KW-0862">Zinc</keyword>
<evidence type="ECO:0000256" key="12">
    <source>
        <dbReference type="ARBA" id="ARBA00049515"/>
    </source>
</evidence>
<evidence type="ECO:0000256" key="2">
    <source>
        <dbReference type="ARBA" id="ARBA00022490"/>
    </source>
</evidence>
<keyword evidence="11 13" id="KW-0030">Aminoacyl-tRNA synthetase</keyword>
<evidence type="ECO:0000256" key="8">
    <source>
        <dbReference type="ARBA" id="ARBA00022840"/>
    </source>
</evidence>
<keyword evidence="4 13" id="KW-0436">Ligase</keyword>
<name>A0A0G1UYX0_9BACT</name>
<evidence type="ECO:0000259" key="14">
    <source>
        <dbReference type="PROSITE" id="PS50862"/>
    </source>
</evidence>
<comment type="caution">
    <text evidence="15">The sequence shown here is derived from an EMBL/GenBank/DDBJ whole genome shotgun (WGS) entry which is preliminary data.</text>
</comment>
<feature type="binding site" evidence="13">
    <location>
        <position position="537"/>
    </location>
    <ligand>
        <name>Zn(2+)</name>
        <dbReference type="ChEBI" id="CHEBI:29105"/>
        <note>catalytic</note>
    </ligand>
</feature>
<keyword evidence="3 13" id="KW-0820">tRNA-binding</keyword>
<dbReference type="AlphaFoldDB" id="A0A0G1UYX0"/>
<keyword evidence="10 13" id="KW-0648">Protein biosynthesis</keyword>
<comment type="subunit">
    <text evidence="13">Homodimer.</text>
</comment>
<keyword evidence="8 13" id="KW-0067">ATP-binding</keyword>
<dbReference type="CDD" id="cd00860">
    <property type="entry name" value="ThrRS_anticodon"/>
    <property type="match status" value="1"/>
</dbReference>